<evidence type="ECO:0000313" key="1">
    <source>
        <dbReference type="EMBL" id="WRY33825.1"/>
    </source>
</evidence>
<dbReference type="EMBL" id="CP135443">
    <property type="protein sequence ID" value="WRY33825.1"/>
    <property type="molecule type" value="Genomic_DNA"/>
</dbReference>
<dbReference type="RefSeq" id="WP_406720947.1">
    <property type="nucleotide sequence ID" value="NZ_CP135443.1"/>
</dbReference>
<reference evidence="1 2" key="1">
    <citation type="submission" date="2023-09" db="EMBL/GenBank/DDBJ databases">
        <title>Thioclava shenzhenensis sp. nov., a multidrug resistant bacteria-antagonizing species isolated from coastal seawater.</title>
        <authorList>
            <person name="Long M."/>
        </authorList>
    </citation>
    <scope>NUCLEOTIDE SEQUENCE [LARGE SCALE GENOMIC DNA]</scope>
    <source>
        <strain evidence="1 2">FTW29</strain>
    </source>
</reference>
<protein>
    <recommendedName>
        <fullName evidence="3">Nickel/cobalt transporter regulator</fullName>
    </recommendedName>
</protein>
<evidence type="ECO:0008006" key="3">
    <source>
        <dbReference type="Google" id="ProtNLM"/>
    </source>
</evidence>
<name>A0ABZ1E155_9RHOB</name>
<proteinExistence type="predicted"/>
<gene>
    <name evidence="1" type="ORF">RPE78_00585</name>
</gene>
<sequence length="153" mass="16680">MSGFTPSLIRTLGVTAGGVLLISLGLSAPAPAQTVLRGGNAINAPSNREGAALVAQQPESERDCKTLSTGSTFCRVPGTQGVRGRWVLQAQKAPEFAVGDDFPIYQHSMLMDLRRYDLPNVDGDWRYYKVGRHIYRVDARTKKVLSVVEGSFR</sequence>
<evidence type="ECO:0000313" key="2">
    <source>
        <dbReference type="Proteomes" id="UP001623290"/>
    </source>
</evidence>
<keyword evidence="2" id="KW-1185">Reference proteome</keyword>
<dbReference type="Proteomes" id="UP001623290">
    <property type="component" value="Chromosome"/>
</dbReference>
<organism evidence="1 2">
    <name type="scientific">Thioclava litoralis</name>
    <dbReference type="NCBI Taxonomy" id="3076557"/>
    <lineage>
        <taxon>Bacteria</taxon>
        <taxon>Pseudomonadati</taxon>
        <taxon>Pseudomonadota</taxon>
        <taxon>Alphaproteobacteria</taxon>
        <taxon>Rhodobacterales</taxon>
        <taxon>Paracoccaceae</taxon>
        <taxon>Thioclava</taxon>
    </lineage>
</organism>
<accession>A0ABZ1E155</accession>